<dbReference type="PANTHER" id="PTHR43386">
    <property type="entry name" value="OLIGOPEPTIDE TRANSPORT SYSTEM PERMEASE PROTEIN APPC"/>
    <property type="match status" value="1"/>
</dbReference>
<dbReference type="InterPro" id="IPR000515">
    <property type="entry name" value="MetI-like"/>
</dbReference>
<sequence>MTDHALSPAGVIRPERSRRSIPGLSALLNLWREANAVQRTAMVLALILLVLALAAPLIAPFDPNAQSLLSRLRPPVGFERAKLAYLLGTDELGRDILSRCLHGLRLTFLLALCGAVIGLAIGFVLGMFSGLAGGMTDDLIMGLVDAQIAIPFTLVALLILAVFGSGLDVMILVLGLHGWEQYTRIVRGEVRKLKEMPFIEAARAAGATPWRIARRHILPNIVSPLVVQFTLSFSNIVLLESTLSFLGLGVQPPTATLGSMVGIGRDYLPTAPWIVLAPAAVILLLTFAVQILGDWLRDRADVRLRSR</sequence>
<name>A0A7X5J946_9HYPH</name>
<reference evidence="9" key="1">
    <citation type="submission" date="2020-01" db="EMBL/GenBank/DDBJ databases">
        <authorList>
            <person name="Fang Y."/>
            <person name="Sun R."/>
            <person name="Nie L."/>
            <person name="He J."/>
            <person name="Hao L."/>
            <person name="Wang L."/>
            <person name="Su S."/>
            <person name="Lv E."/>
            <person name="Zhang Z."/>
            <person name="Xie R."/>
            <person name="Liu H."/>
        </authorList>
    </citation>
    <scope>NUCLEOTIDE SEQUENCE [LARGE SCALE GENOMIC DNA]</scope>
    <source>
        <strain evidence="9">XCT-53</strain>
    </source>
</reference>
<evidence type="ECO:0000313" key="8">
    <source>
        <dbReference type="EMBL" id="NBN77940.1"/>
    </source>
</evidence>
<evidence type="ECO:0000256" key="5">
    <source>
        <dbReference type="ARBA" id="ARBA00022989"/>
    </source>
</evidence>
<feature type="transmembrane region" description="Helical" evidence="7">
    <location>
        <begin position="41"/>
        <end position="61"/>
    </location>
</feature>
<evidence type="ECO:0000256" key="2">
    <source>
        <dbReference type="ARBA" id="ARBA00022448"/>
    </source>
</evidence>
<dbReference type="AlphaFoldDB" id="A0A7X5J946"/>
<comment type="subcellular location">
    <subcellularLocation>
        <location evidence="1 7">Cell membrane</location>
        <topology evidence="1 7">Multi-pass membrane protein</topology>
    </subcellularLocation>
</comment>
<accession>A0A7X5J946</accession>
<keyword evidence="5 7" id="KW-1133">Transmembrane helix</keyword>
<dbReference type="Proteomes" id="UP000586722">
    <property type="component" value="Unassembled WGS sequence"/>
</dbReference>
<protein>
    <submittedName>
        <fullName evidence="8">ABC transporter permease subunit</fullName>
    </submittedName>
</protein>
<evidence type="ECO:0000256" key="1">
    <source>
        <dbReference type="ARBA" id="ARBA00004651"/>
    </source>
</evidence>
<comment type="similarity">
    <text evidence="7">Belongs to the binding-protein-dependent transport system permease family.</text>
</comment>
<dbReference type="GO" id="GO:0055085">
    <property type="term" value="P:transmembrane transport"/>
    <property type="evidence" value="ECO:0007669"/>
    <property type="project" value="InterPro"/>
</dbReference>
<dbReference type="GO" id="GO:0005886">
    <property type="term" value="C:plasma membrane"/>
    <property type="evidence" value="ECO:0007669"/>
    <property type="project" value="UniProtKB-SubCell"/>
</dbReference>
<comment type="caution">
    <text evidence="8">The sequence shown here is derived from an EMBL/GenBank/DDBJ whole genome shotgun (WGS) entry which is preliminary data.</text>
</comment>
<evidence type="ECO:0000256" key="3">
    <source>
        <dbReference type="ARBA" id="ARBA00022475"/>
    </source>
</evidence>
<keyword evidence="2 7" id="KW-0813">Transport</keyword>
<feature type="transmembrane region" description="Helical" evidence="7">
    <location>
        <begin position="273"/>
        <end position="296"/>
    </location>
</feature>
<keyword evidence="3" id="KW-1003">Cell membrane</keyword>
<dbReference type="Pfam" id="PF00528">
    <property type="entry name" value="BPD_transp_1"/>
    <property type="match status" value="1"/>
</dbReference>
<feature type="transmembrane region" description="Helical" evidence="7">
    <location>
        <begin position="217"/>
        <end position="238"/>
    </location>
</feature>
<keyword evidence="9" id="KW-1185">Reference proteome</keyword>
<organism evidence="8 9">
    <name type="scientific">Pannonibacter tanglangensis</name>
    <dbReference type="NCBI Taxonomy" id="2750084"/>
    <lineage>
        <taxon>Bacteria</taxon>
        <taxon>Pseudomonadati</taxon>
        <taxon>Pseudomonadota</taxon>
        <taxon>Alphaproteobacteria</taxon>
        <taxon>Hyphomicrobiales</taxon>
        <taxon>Stappiaceae</taxon>
        <taxon>Pannonibacter</taxon>
    </lineage>
</organism>
<dbReference type="SUPFAM" id="SSF161098">
    <property type="entry name" value="MetI-like"/>
    <property type="match status" value="1"/>
</dbReference>
<evidence type="ECO:0000256" key="4">
    <source>
        <dbReference type="ARBA" id="ARBA00022692"/>
    </source>
</evidence>
<proteinExistence type="inferred from homology"/>
<dbReference type="InterPro" id="IPR050366">
    <property type="entry name" value="BP-dependent_transpt_permease"/>
</dbReference>
<evidence type="ECO:0000313" key="9">
    <source>
        <dbReference type="Proteomes" id="UP000586722"/>
    </source>
</evidence>
<dbReference type="PANTHER" id="PTHR43386:SF25">
    <property type="entry name" value="PEPTIDE ABC TRANSPORTER PERMEASE PROTEIN"/>
    <property type="match status" value="1"/>
</dbReference>
<evidence type="ECO:0000256" key="6">
    <source>
        <dbReference type="ARBA" id="ARBA00023136"/>
    </source>
</evidence>
<dbReference type="EMBL" id="JAABLQ010000001">
    <property type="protein sequence ID" value="NBN77940.1"/>
    <property type="molecule type" value="Genomic_DNA"/>
</dbReference>
<dbReference type="PROSITE" id="PS50928">
    <property type="entry name" value="ABC_TM1"/>
    <property type="match status" value="1"/>
</dbReference>
<feature type="transmembrane region" description="Helical" evidence="7">
    <location>
        <begin position="148"/>
        <end position="174"/>
    </location>
</feature>
<dbReference type="Gene3D" id="1.10.3720.10">
    <property type="entry name" value="MetI-like"/>
    <property type="match status" value="1"/>
</dbReference>
<keyword evidence="4 7" id="KW-0812">Transmembrane</keyword>
<dbReference type="RefSeq" id="WP_161673087.1">
    <property type="nucleotide sequence ID" value="NZ_JAABLP010000001.1"/>
</dbReference>
<gene>
    <name evidence="8" type="ORF">GWI72_06615</name>
</gene>
<evidence type="ECO:0000256" key="7">
    <source>
        <dbReference type="RuleBase" id="RU363032"/>
    </source>
</evidence>
<dbReference type="InterPro" id="IPR035906">
    <property type="entry name" value="MetI-like_sf"/>
</dbReference>
<feature type="transmembrane region" description="Helical" evidence="7">
    <location>
        <begin position="106"/>
        <end position="128"/>
    </location>
</feature>
<keyword evidence="6 7" id="KW-0472">Membrane</keyword>
<dbReference type="CDD" id="cd06261">
    <property type="entry name" value="TM_PBP2"/>
    <property type="match status" value="1"/>
</dbReference>